<dbReference type="Gene3D" id="2.40.50.140">
    <property type="entry name" value="Nucleic acid-binding proteins"/>
    <property type="match status" value="1"/>
</dbReference>
<dbReference type="Pfam" id="PF21473">
    <property type="entry name" value="OB_Ssb-like"/>
    <property type="match status" value="1"/>
</dbReference>
<dbReference type="AlphaFoldDB" id="A0A830B300"/>
<evidence type="ECO:0000259" key="1">
    <source>
        <dbReference type="Pfam" id="PF21473"/>
    </source>
</evidence>
<dbReference type="PANTHER" id="PTHR31472:SF5">
    <property type="entry name" value="OS05G0244600 PROTEIN"/>
    <property type="match status" value="1"/>
</dbReference>
<name>A0A830B300_9LAMI</name>
<keyword evidence="3" id="KW-1185">Reference proteome</keyword>
<dbReference type="PANTHER" id="PTHR31472">
    <property type="entry name" value="OS05G0244600 PROTEIN"/>
    <property type="match status" value="1"/>
</dbReference>
<gene>
    <name evidence="2" type="ORF">PHJA_000257900</name>
</gene>
<proteinExistence type="predicted"/>
<dbReference type="SUPFAM" id="SSF50249">
    <property type="entry name" value="Nucleic acid-binding proteins"/>
    <property type="match status" value="1"/>
</dbReference>
<dbReference type="InterPro" id="IPR012340">
    <property type="entry name" value="NA-bd_OB-fold"/>
</dbReference>
<evidence type="ECO:0000313" key="3">
    <source>
        <dbReference type="Proteomes" id="UP000653305"/>
    </source>
</evidence>
<accession>A0A830B300</accession>
<dbReference type="InterPro" id="IPR048970">
    <property type="entry name" value="OB_Ssb-like"/>
</dbReference>
<evidence type="ECO:0000313" key="2">
    <source>
        <dbReference type="EMBL" id="GFP81146.1"/>
    </source>
</evidence>
<dbReference type="OrthoDB" id="908924at2759"/>
<protein>
    <submittedName>
        <fullName evidence="2">Uncharacterized protein at4g28440</fullName>
    </submittedName>
</protein>
<reference evidence="2" key="1">
    <citation type="submission" date="2020-07" db="EMBL/GenBank/DDBJ databases">
        <title>Ethylene signaling mediates host invasion by parasitic plants.</title>
        <authorList>
            <person name="Yoshida S."/>
        </authorList>
    </citation>
    <scope>NUCLEOTIDE SEQUENCE</scope>
    <source>
        <strain evidence="2">Okayama</strain>
    </source>
</reference>
<dbReference type="Proteomes" id="UP000653305">
    <property type="component" value="Unassembled WGS sequence"/>
</dbReference>
<feature type="domain" description="Single-stranded DNA binding protein Ssb-like OB fold" evidence="1">
    <location>
        <begin position="1"/>
        <end position="46"/>
    </location>
</feature>
<organism evidence="2 3">
    <name type="scientific">Phtheirospermum japonicum</name>
    <dbReference type="NCBI Taxonomy" id="374723"/>
    <lineage>
        <taxon>Eukaryota</taxon>
        <taxon>Viridiplantae</taxon>
        <taxon>Streptophyta</taxon>
        <taxon>Embryophyta</taxon>
        <taxon>Tracheophyta</taxon>
        <taxon>Spermatophyta</taxon>
        <taxon>Magnoliopsida</taxon>
        <taxon>eudicotyledons</taxon>
        <taxon>Gunneridae</taxon>
        <taxon>Pentapetalae</taxon>
        <taxon>asterids</taxon>
        <taxon>lamiids</taxon>
        <taxon>Lamiales</taxon>
        <taxon>Orobanchaceae</taxon>
        <taxon>Orobanchaceae incertae sedis</taxon>
        <taxon>Phtheirospermum</taxon>
    </lineage>
</organism>
<dbReference type="EMBL" id="BMAC01000027">
    <property type="protein sequence ID" value="GFP81146.1"/>
    <property type="molecule type" value="Genomic_DNA"/>
</dbReference>
<sequence>MIVFVARNDQVDLAVEGKTIVMLNARIDMFRGSMRLVVDQSGRVEVAEPATFTVKQNNNLSLIEFDYGGY</sequence>
<comment type="caution">
    <text evidence="2">The sequence shown here is derived from an EMBL/GenBank/DDBJ whole genome shotgun (WGS) entry which is preliminary data.</text>
</comment>